<organism evidence="1">
    <name type="scientific">metagenome</name>
    <dbReference type="NCBI Taxonomy" id="256318"/>
    <lineage>
        <taxon>unclassified sequences</taxon>
        <taxon>metagenomes</taxon>
    </lineage>
</organism>
<dbReference type="EMBL" id="CZKA01000006">
    <property type="protein sequence ID" value="CUR54218.1"/>
    <property type="molecule type" value="Genomic_DNA"/>
</dbReference>
<reference evidence="1" key="1">
    <citation type="submission" date="2015-08" db="EMBL/GenBank/DDBJ databases">
        <authorList>
            <person name="Babu N.S."/>
            <person name="Beckwith C.J."/>
            <person name="Beseler K.G."/>
            <person name="Brison A."/>
            <person name="Carone J.V."/>
            <person name="Caskin T.P."/>
            <person name="Diamond M."/>
            <person name="Durham M.E."/>
            <person name="Foxe J.M."/>
            <person name="Go M."/>
            <person name="Henderson B.A."/>
            <person name="Jones I.B."/>
            <person name="McGettigan J.A."/>
            <person name="Micheletti S.J."/>
            <person name="Nasrallah M.E."/>
            <person name="Ortiz D."/>
            <person name="Piller C.R."/>
            <person name="Privatt S.R."/>
            <person name="Schneider S.L."/>
            <person name="Sharp S."/>
            <person name="Smith T.C."/>
            <person name="Stanton J.D."/>
            <person name="Ullery H.E."/>
            <person name="Wilson R.J."/>
            <person name="Serrano M.G."/>
            <person name="Buck G."/>
            <person name="Lee V."/>
            <person name="Wang Y."/>
            <person name="Carvalho R."/>
            <person name="Voegtly L."/>
            <person name="Shi R."/>
            <person name="Duckworth R."/>
            <person name="Johnson A."/>
            <person name="Loviza R."/>
            <person name="Walstead R."/>
            <person name="Shah Z."/>
            <person name="Kiflezghi M."/>
            <person name="Wade K."/>
            <person name="Ball S.L."/>
            <person name="Bradley K.W."/>
            <person name="Asai D.J."/>
            <person name="Bowman C.A."/>
            <person name="Russell D.A."/>
            <person name="Pope W.H."/>
            <person name="Jacobs-Sera D."/>
            <person name="Hendrix R.W."/>
            <person name="Hatfull G.F."/>
        </authorList>
    </citation>
    <scope>NUCLEOTIDE SEQUENCE</scope>
</reference>
<proteinExistence type="predicted"/>
<sequence length="113" mass="12177">MSTMQHLTIAELDIESLTVEQAKDLRAELDFYIASNTPLSENGRKAFDAVAGVLVERFGDQESPDNVAARLGIDLGNATMAEVRPLSAYYGRRMSEGMEGASSVKVSVGPDQP</sequence>
<protein>
    <submittedName>
        <fullName evidence="1">Uncharacterized protein</fullName>
    </submittedName>
</protein>
<dbReference type="AlphaFoldDB" id="A0A2P2BWU7"/>
<evidence type="ECO:0000313" key="1">
    <source>
        <dbReference type="EMBL" id="CUR54218.1"/>
    </source>
</evidence>
<name>A0A2P2BWU7_9ZZZZ</name>
<gene>
    <name evidence="1" type="ORF">NOCA2140041</name>
</gene>
<accession>A0A2P2BWU7</accession>